<accession>A0ABR9W9E7</accession>
<evidence type="ECO:0000313" key="1">
    <source>
        <dbReference type="EMBL" id="MBE9462112.1"/>
    </source>
</evidence>
<gene>
    <name evidence="1" type="ORF">IEE83_09490</name>
</gene>
<protein>
    <submittedName>
        <fullName evidence="1">Uncharacterized protein</fullName>
    </submittedName>
</protein>
<dbReference type="RefSeq" id="WP_194120337.1">
    <property type="nucleotide sequence ID" value="NZ_JACYGY010000001.1"/>
</dbReference>
<reference evidence="2" key="1">
    <citation type="submission" date="2023-07" db="EMBL/GenBank/DDBJ databases">
        <title>Dyadobacter sp. nov 'subterranea' isolated from contaminted grondwater.</title>
        <authorList>
            <person name="Szabo I."/>
            <person name="Al-Omari J."/>
            <person name="Szerdahelyi S.G."/>
            <person name="Rado J."/>
        </authorList>
    </citation>
    <scope>NUCLEOTIDE SEQUENCE [LARGE SCALE GENOMIC DNA]</scope>
    <source>
        <strain evidence="2">UP-52</strain>
    </source>
</reference>
<keyword evidence="2" id="KW-1185">Reference proteome</keyword>
<evidence type="ECO:0000313" key="2">
    <source>
        <dbReference type="Proteomes" id="UP000634134"/>
    </source>
</evidence>
<dbReference type="Proteomes" id="UP000634134">
    <property type="component" value="Unassembled WGS sequence"/>
</dbReference>
<proteinExistence type="predicted"/>
<sequence length="83" mass="9446">MLFQADDFEVEFESMTVAVKVMDMAGRTVFQLNFPDGRKPLMISRAKAFDGRKVWMSIPEGRQAEAIPIGAKIVEHFLNLKKD</sequence>
<name>A0ABR9W9E7_9BACT</name>
<comment type="caution">
    <text evidence="1">The sequence shown here is derived from an EMBL/GenBank/DDBJ whole genome shotgun (WGS) entry which is preliminary data.</text>
</comment>
<organism evidence="1 2">
    <name type="scientific">Dyadobacter subterraneus</name>
    <dbReference type="NCBI Taxonomy" id="2773304"/>
    <lineage>
        <taxon>Bacteria</taxon>
        <taxon>Pseudomonadati</taxon>
        <taxon>Bacteroidota</taxon>
        <taxon>Cytophagia</taxon>
        <taxon>Cytophagales</taxon>
        <taxon>Spirosomataceae</taxon>
        <taxon>Dyadobacter</taxon>
    </lineage>
</organism>
<dbReference type="EMBL" id="JACYGY010000001">
    <property type="protein sequence ID" value="MBE9462112.1"/>
    <property type="molecule type" value="Genomic_DNA"/>
</dbReference>